<reference evidence="2" key="1">
    <citation type="journal article" date="2014" name="Front. Microbiol.">
        <title>High frequency of phylogenetically diverse reductive dehalogenase-homologous genes in deep subseafloor sedimentary metagenomes.</title>
        <authorList>
            <person name="Kawai M."/>
            <person name="Futagami T."/>
            <person name="Toyoda A."/>
            <person name="Takaki Y."/>
            <person name="Nishi S."/>
            <person name="Hori S."/>
            <person name="Arai W."/>
            <person name="Tsubouchi T."/>
            <person name="Morono Y."/>
            <person name="Uchiyama I."/>
            <person name="Ito T."/>
            <person name="Fujiyama A."/>
            <person name="Inagaki F."/>
            <person name="Takami H."/>
        </authorList>
    </citation>
    <scope>NUCLEOTIDE SEQUENCE</scope>
    <source>
        <strain evidence="2">Expedition CK06-06</strain>
    </source>
</reference>
<evidence type="ECO:0000313" key="2">
    <source>
        <dbReference type="EMBL" id="GAH83510.1"/>
    </source>
</evidence>
<organism evidence="2">
    <name type="scientific">marine sediment metagenome</name>
    <dbReference type="NCBI Taxonomy" id="412755"/>
    <lineage>
        <taxon>unclassified sequences</taxon>
        <taxon>metagenomes</taxon>
        <taxon>ecological metagenomes</taxon>
    </lineage>
</organism>
<accession>X1JQ22</accession>
<proteinExistence type="predicted"/>
<dbReference type="Pfam" id="PF02697">
    <property type="entry name" value="VAPB_antitox"/>
    <property type="match status" value="1"/>
</dbReference>
<evidence type="ECO:0000256" key="1">
    <source>
        <dbReference type="ARBA" id="ARBA00022649"/>
    </source>
</evidence>
<sequence length="60" mass="6980">MSKGIKLEDQVYYQLEEIRGKRETFSHVVERLLAVMVKANELIDALVDREPPRGEEVDHV</sequence>
<gene>
    <name evidence="2" type="ORF">S03H2_63273</name>
</gene>
<name>X1JQ22_9ZZZZ</name>
<keyword evidence="1" id="KW-1277">Toxin-antitoxin system</keyword>
<comment type="caution">
    <text evidence="2">The sequence shown here is derived from an EMBL/GenBank/DDBJ whole genome shotgun (WGS) entry which is preliminary data.</text>
</comment>
<protein>
    <submittedName>
        <fullName evidence="2">Uncharacterized protein</fullName>
    </submittedName>
</protein>
<dbReference type="AlphaFoldDB" id="X1JQ22"/>
<dbReference type="InterPro" id="IPR003847">
    <property type="entry name" value="Put_antitoxin"/>
</dbReference>
<dbReference type="EMBL" id="BARU01040977">
    <property type="protein sequence ID" value="GAH83510.1"/>
    <property type="molecule type" value="Genomic_DNA"/>
</dbReference>